<feature type="non-terminal residue" evidence="1">
    <location>
        <position position="24"/>
    </location>
</feature>
<sequence>VLGNKNKEIKMYLREIKKGNKKKV</sequence>
<proteinExistence type="predicted"/>
<name>A0A382N9F1_9ZZZZ</name>
<organism evidence="1">
    <name type="scientific">marine metagenome</name>
    <dbReference type="NCBI Taxonomy" id="408172"/>
    <lineage>
        <taxon>unclassified sequences</taxon>
        <taxon>metagenomes</taxon>
        <taxon>ecological metagenomes</taxon>
    </lineage>
</organism>
<feature type="non-terminal residue" evidence="1">
    <location>
        <position position="1"/>
    </location>
</feature>
<gene>
    <name evidence="1" type="ORF">METZ01_LOCUS310653</name>
</gene>
<dbReference type="EMBL" id="UINC01098921">
    <property type="protein sequence ID" value="SVC57799.1"/>
    <property type="molecule type" value="Genomic_DNA"/>
</dbReference>
<accession>A0A382N9F1</accession>
<dbReference type="AlphaFoldDB" id="A0A382N9F1"/>
<protein>
    <submittedName>
        <fullName evidence="1">Uncharacterized protein</fullName>
    </submittedName>
</protein>
<evidence type="ECO:0000313" key="1">
    <source>
        <dbReference type="EMBL" id="SVC57799.1"/>
    </source>
</evidence>
<reference evidence="1" key="1">
    <citation type="submission" date="2018-05" db="EMBL/GenBank/DDBJ databases">
        <authorList>
            <person name="Lanie J.A."/>
            <person name="Ng W.-L."/>
            <person name="Kazmierczak K.M."/>
            <person name="Andrzejewski T.M."/>
            <person name="Davidsen T.M."/>
            <person name="Wayne K.J."/>
            <person name="Tettelin H."/>
            <person name="Glass J.I."/>
            <person name="Rusch D."/>
            <person name="Podicherti R."/>
            <person name="Tsui H.-C.T."/>
            <person name="Winkler M.E."/>
        </authorList>
    </citation>
    <scope>NUCLEOTIDE SEQUENCE</scope>
</reference>